<comment type="subcellular location">
    <subcellularLocation>
        <location evidence="1">Cytoplasm</location>
        <location evidence="1">Cytoskeleton</location>
        <location evidence="1">Cilium axoneme</location>
    </subcellularLocation>
</comment>
<keyword evidence="3" id="KW-0969">Cilium</keyword>
<proteinExistence type="predicted"/>
<name>A0AAV4IHK0_9GAST</name>
<keyword evidence="8" id="KW-1185">Reference proteome</keyword>
<dbReference type="EMBL" id="BMAT01009553">
    <property type="protein sequence ID" value="GFS08557.1"/>
    <property type="molecule type" value="Genomic_DNA"/>
</dbReference>
<evidence type="ECO:0000256" key="3">
    <source>
        <dbReference type="ARBA" id="ARBA00023069"/>
    </source>
</evidence>
<keyword evidence="4" id="KW-0206">Cytoskeleton</keyword>
<feature type="compositionally biased region" description="Polar residues" evidence="6">
    <location>
        <begin position="51"/>
        <end position="60"/>
    </location>
</feature>
<keyword evidence="5" id="KW-0966">Cell projection</keyword>
<reference evidence="7 8" key="1">
    <citation type="journal article" date="2021" name="Elife">
        <title>Chloroplast acquisition without the gene transfer in kleptoplastic sea slugs, Plakobranchus ocellatus.</title>
        <authorList>
            <person name="Maeda T."/>
            <person name="Takahashi S."/>
            <person name="Yoshida T."/>
            <person name="Shimamura S."/>
            <person name="Takaki Y."/>
            <person name="Nagai Y."/>
            <person name="Toyoda A."/>
            <person name="Suzuki Y."/>
            <person name="Arimoto A."/>
            <person name="Ishii H."/>
            <person name="Satoh N."/>
            <person name="Nishiyama T."/>
            <person name="Hasebe M."/>
            <person name="Maruyama T."/>
            <person name="Minagawa J."/>
            <person name="Obokata J."/>
            <person name="Shigenobu S."/>
        </authorList>
    </citation>
    <scope>NUCLEOTIDE SEQUENCE [LARGE SCALE GENOMIC DNA]</scope>
</reference>
<dbReference type="Proteomes" id="UP000762676">
    <property type="component" value="Unassembled WGS sequence"/>
</dbReference>
<evidence type="ECO:0000256" key="6">
    <source>
        <dbReference type="SAM" id="MobiDB-lite"/>
    </source>
</evidence>
<feature type="compositionally biased region" description="Acidic residues" evidence="6">
    <location>
        <begin position="28"/>
        <end position="42"/>
    </location>
</feature>
<dbReference type="PANTHER" id="PTHR13159">
    <property type="entry name" value="RADIAL SPOKEHEAD-RELATED"/>
    <property type="match status" value="1"/>
</dbReference>
<dbReference type="Pfam" id="PF04712">
    <property type="entry name" value="Radial_spoke"/>
    <property type="match status" value="2"/>
</dbReference>
<keyword evidence="2" id="KW-0963">Cytoplasm</keyword>
<comment type="caution">
    <text evidence="7">The sequence shown here is derived from an EMBL/GenBank/DDBJ whole genome shotgun (WGS) entry which is preliminary data.</text>
</comment>
<evidence type="ECO:0000256" key="2">
    <source>
        <dbReference type="ARBA" id="ARBA00022490"/>
    </source>
</evidence>
<dbReference type="GO" id="GO:0035082">
    <property type="term" value="P:axoneme assembly"/>
    <property type="evidence" value="ECO:0007669"/>
    <property type="project" value="TreeGrafter"/>
</dbReference>
<sequence>MESIHSFWGKILGLYKDYFIVETEFQDGDYESGAGSDDEANAQEDRENRKTNCASKNSDTLSKHATFPPFPGNETNYLRAQIARITSCTSVSPIGYFKFDEEGEEEEEQEETRDTYVKDEDFDGVSARDLSDPSLTSWVHHANYILPQVLYMTVGSFLESLGLTTIII</sequence>
<dbReference type="GO" id="GO:0001534">
    <property type="term" value="C:radial spoke"/>
    <property type="evidence" value="ECO:0007669"/>
    <property type="project" value="InterPro"/>
</dbReference>
<protein>
    <submittedName>
        <fullName evidence="7">Radial spoke head protein 6 A</fullName>
    </submittedName>
</protein>
<evidence type="ECO:0000313" key="8">
    <source>
        <dbReference type="Proteomes" id="UP000762676"/>
    </source>
</evidence>
<dbReference type="GO" id="GO:0060294">
    <property type="term" value="P:cilium movement involved in cell motility"/>
    <property type="evidence" value="ECO:0007669"/>
    <property type="project" value="InterPro"/>
</dbReference>
<evidence type="ECO:0000313" key="7">
    <source>
        <dbReference type="EMBL" id="GFS08557.1"/>
    </source>
</evidence>
<evidence type="ECO:0000256" key="1">
    <source>
        <dbReference type="ARBA" id="ARBA00004430"/>
    </source>
</evidence>
<feature type="region of interest" description="Disordered" evidence="6">
    <location>
        <begin position="28"/>
        <end position="68"/>
    </location>
</feature>
<accession>A0AAV4IHK0</accession>
<dbReference type="AlphaFoldDB" id="A0AAV4IHK0"/>
<evidence type="ECO:0000256" key="4">
    <source>
        <dbReference type="ARBA" id="ARBA00023212"/>
    </source>
</evidence>
<evidence type="ECO:0000256" key="5">
    <source>
        <dbReference type="ARBA" id="ARBA00023273"/>
    </source>
</evidence>
<organism evidence="7 8">
    <name type="scientific">Elysia marginata</name>
    <dbReference type="NCBI Taxonomy" id="1093978"/>
    <lineage>
        <taxon>Eukaryota</taxon>
        <taxon>Metazoa</taxon>
        <taxon>Spiralia</taxon>
        <taxon>Lophotrochozoa</taxon>
        <taxon>Mollusca</taxon>
        <taxon>Gastropoda</taxon>
        <taxon>Heterobranchia</taxon>
        <taxon>Euthyneura</taxon>
        <taxon>Panpulmonata</taxon>
        <taxon>Sacoglossa</taxon>
        <taxon>Placobranchoidea</taxon>
        <taxon>Plakobranchidae</taxon>
        <taxon>Elysia</taxon>
    </lineage>
</organism>
<gene>
    <name evidence="7" type="ORF">ElyMa_004759500</name>
</gene>
<dbReference type="InterPro" id="IPR006802">
    <property type="entry name" value="Radial_spoke"/>
</dbReference>
<dbReference type="PANTHER" id="PTHR13159:SF0">
    <property type="entry name" value="RADIAL SPOKE HEAD 6 HOMOLOG A"/>
    <property type="match status" value="1"/>
</dbReference>